<keyword evidence="4 6" id="KW-0472">Membrane</keyword>
<dbReference type="PANTHER" id="PTHR11003">
    <property type="entry name" value="POTASSIUM CHANNEL, SUBFAMILY K"/>
    <property type="match status" value="1"/>
</dbReference>
<dbReference type="GO" id="GO:0005886">
    <property type="term" value="C:plasma membrane"/>
    <property type="evidence" value="ECO:0007669"/>
    <property type="project" value="TreeGrafter"/>
</dbReference>
<organism evidence="7 8">
    <name type="scientific">Varroa destructor</name>
    <name type="common">Honeybee mite</name>
    <dbReference type="NCBI Taxonomy" id="109461"/>
    <lineage>
        <taxon>Eukaryota</taxon>
        <taxon>Metazoa</taxon>
        <taxon>Ecdysozoa</taxon>
        <taxon>Arthropoda</taxon>
        <taxon>Chelicerata</taxon>
        <taxon>Arachnida</taxon>
        <taxon>Acari</taxon>
        <taxon>Parasitiformes</taxon>
        <taxon>Mesostigmata</taxon>
        <taxon>Gamasina</taxon>
        <taxon>Dermanyssoidea</taxon>
        <taxon>Varroidae</taxon>
        <taxon>Varroa</taxon>
    </lineage>
</organism>
<keyword evidence="2 6" id="KW-0812">Transmembrane</keyword>
<evidence type="ECO:0000256" key="5">
    <source>
        <dbReference type="SAM" id="MobiDB-lite"/>
    </source>
</evidence>
<keyword evidence="8" id="KW-1185">Reference proteome</keyword>
<evidence type="ECO:0000256" key="4">
    <source>
        <dbReference type="ARBA" id="ARBA00023136"/>
    </source>
</evidence>
<dbReference type="Gene3D" id="1.10.287.70">
    <property type="match status" value="1"/>
</dbReference>
<dbReference type="OrthoDB" id="297496at2759"/>
<evidence type="ECO:0000256" key="1">
    <source>
        <dbReference type="ARBA" id="ARBA00004141"/>
    </source>
</evidence>
<name>A0A7M7KAV4_VARDE</name>
<dbReference type="InterPro" id="IPR003280">
    <property type="entry name" value="2pore_dom_K_chnl"/>
</dbReference>
<dbReference type="PANTHER" id="PTHR11003:SF335">
    <property type="entry name" value="POTASSIUM CHANNEL DOMAIN-CONTAINING PROTEIN"/>
    <property type="match status" value="1"/>
</dbReference>
<dbReference type="KEGG" id="vde:111251304"/>
<dbReference type="EnsemblMetazoa" id="XM_022807769">
    <property type="protein sequence ID" value="XP_022663504"/>
    <property type="gene ID" value="LOC111251304"/>
</dbReference>
<feature type="transmembrane region" description="Helical" evidence="6">
    <location>
        <begin position="89"/>
        <end position="113"/>
    </location>
</feature>
<feature type="transmembrane region" description="Helical" evidence="6">
    <location>
        <begin position="185"/>
        <end position="203"/>
    </location>
</feature>
<dbReference type="RefSeq" id="XP_022663504.1">
    <property type="nucleotide sequence ID" value="XM_022807769.1"/>
</dbReference>
<dbReference type="GO" id="GO:0022841">
    <property type="term" value="F:potassium ion leak channel activity"/>
    <property type="evidence" value="ECO:0007669"/>
    <property type="project" value="TreeGrafter"/>
</dbReference>
<accession>A0A7M7KAV4</accession>
<protein>
    <submittedName>
        <fullName evidence="7">Uncharacterized protein</fullName>
    </submittedName>
</protein>
<evidence type="ECO:0000256" key="6">
    <source>
        <dbReference type="SAM" id="Phobius"/>
    </source>
</evidence>
<dbReference type="InParanoid" id="A0A7M7KAV4"/>
<comment type="subcellular location">
    <subcellularLocation>
        <location evidence="1">Membrane</location>
        <topology evidence="1">Multi-pass membrane protein</topology>
    </subcellularLocation>
</comment>
<evidence type="ECO:0000256" key="3">
    <source>
        <dbReference type="ARBA" id="ARBA00022989"/>
    </source>
</evidence>
<dbReference type="Proteomes" id="UP000594260">
    <property type="component" value="Unplaced"/>
</dbReference>
<evidence type="ECO:0000313" key="7">
    <source>
        <dbReference type="EnsemblMetazoa" id="XP_022663504"/>
    </source>
</evidence>
<dbReference type="SUPFAM" id="SSF81324">
    <property type="entry name" value="Voltage-gated potassium channels"/>
    <property type="match status" value="1"/>
</dbReference>
<dbReference type="GeneID" id="111251304"/>
<evidence type="ECO:0000313" key="8">
    <source>
        <dbReference type="Proteomes" id="UP000594260"/>
    </source>
</evidence>
<feature type="region of interest" description="Disordered" evidence="5">
    <location>
        <begin position="1"/>
        <end position="36"/>
    </location>
</feature>
<sequence length="224" mass="25427">MNEQSDSRRTSTMGASASQAKMSGRGSSPSVTPFRPTPFIRTASGTYVITGCERGPRLVVVNPMHVMTLSRRSLGVKLAQRLQLASQKWFTHVILLSVLMCYCVIGAVFFKIIEGPHEVPIKEDVNLVRNGIIDQMYRNLTRNGCNCSNEDSWKIFALQRMKDYQEQLLIMWKDGVKSSSDKRMWTFWGSMFYCGTVFTTIVIKFQHGPKTAKLPDLLRWTDTS</sequence>
<dbReference type="GO" id="GO:0030322">
    <property type="term" value="P:stabilization of membrane potential"/>
    <property type="evidence" value="ECO:0007669"/>
    <property type="project" value="TreeGrafter"/>
</dbReference>
<keyword evidence="3 6" id="KW-1133">Transmembrane helix</keyword>
<feature type="compositionally biased region" description="Polar residues" evidence="5">
    <location>
        <begin position="10"/>
        <end position="31"/>
    </location>
</feature>
<reference evidence="7" key="1">
    <citation type="submission" date="2021-01" db="UniProtKB">
        <authorList>
            <consortium name="EnsemblMetazoa"/>
        </authorList>
    </citation>
    <scope>IDENTIFICATION</scope>
</reference>
<proteinExistence type="predicted"/>
<evidence type="ECO:0000256" key="2">
    <source>
        <dbReference type="ARBA" id="ARBA00022692"/>
    </source>
</evidence>
<dbReference type="AlphaFoldDB" id="A0A7M7KAV4"/>
<dbReference type="GO" id="GO:0015271">
    <property type="term" value="F:outward rectifier potassium channel activity"/>
    <property type="evidence" value="ECO:0007669"/>
    <property type="project" value="TreeGrafter"/>
</dbReference>